<comment type="caution">
    <text evidence="2">The sequence shown here is derived from an EMBL/GenBank/DDBJ whole genome shotgun (WGS) entry which is preliminary data.</text>
</comment>
<organism evidence="2 3">
    <name type="scientific">Caldibacillus debilis</name>
    <dbReference type="NCBI Taxonomy" id="301148"/>
    <lineage>
        <taxon>Bacteria</taxon>
        <taxon>Bacillati</taxon>
        <taxon>Bacillota</taxon>
        <taxon>Bacilli</taxon>
        <taxon>Bacillales</taxon>
        <taxon>Bacillaceae</taxon>
        <taxon>Caldibacillus</taxon>
    </lineage>
</organism>
<reference evidence="2 3" key="1">
    <citation type="submission" date="2016-01" db="EMBL/GenBank/DDBJ databases">
        <title>Draft Genome Sequences of Seven Thermophilic Sporeformers Isolated from Foods.</title>
        <authorList>
            <person name="Berendsen E.M."/>
            <person name="Wells-Bennik M.H."/>
            <person name="Krawcyk A.O."/>
            <person name="De Jong A."/>
            <person name="Holsappel S."/>
            <person name="Eijlander R.T."/>
            <person name="Kuipers O.P."/>
        </authorList>
    </citation>
    <scope>NUCLEOTIDE SEQUENCE [LARGE SCALE GENOMIC DNA]</scope>
    <source>
        <strain evidence="2 3">B4135</strain>
    </source>
</reference>
<accession>A0A150L704</accession>
<protein>
    <submittedName>
        <fullName evidence="2">Uncharacterized protein</fullName>
    </submittedName>
</protein>
<proteinExistence type="predicted"/>
<feature type="region of interest" description="Disordered" evidence="1">
    <location>
        <begin position="1"/>
        <end position="41"/>
    </location>
</feature>
<dbReference type="STRING" id="301148.B4135_4221"/>
<dbReference type="Proteomes" id="UP000075683">
    <property type="component" value="Unassembled WGS sequence"/>
</dbReference>
<name>A0A150L704_9BACI</name>
<evidence type="ECO:0000313" key="2">
    <source>
        <dbReference type="EMBL" id="KYD08064.1"/>
    </source>
</evidence>
<sequence>MSQKKHISFKSWADTGKTRALESPDDKPETADGQSAVFPADSAIRPKIDAVRKKEYPVSIGDKC</sequence>
<evidence type="ECO:0000313" key="3">
    <source>
        <dbReference type="Proteomes" id="UP000075683"/>
    </source>
</evidence>
<dbReference type="AlphaFoldDB" id="A0A150L704"/>
<dbReference type="EMBL" id="LQYT01000143">
    <property type="protein sequence ID" value="KYD08064.1"/>
    <property type="molecule type" value="Genomic_DNA"/>
</dbReference>
<feature type="compositionally biased region" description="Basic and acidic residues" evidence="1">
    <location>
        <begin position="16"/>
        <end position="30"/>
    </location>
</feature>
<gene>
    <name evidence="2" type="ORF">B4135_4221</name>
</gene>
<evidence type="ECO:0000256" key="1">
    <source>
        <dbReference type="SAM" id="MobiDB-lite"/>
    </source>
</evidence>